<dbReference type="Proteomes" id="UP000199648">
    <property type="component" value="Unassembled WGS sequence"/>
</dbReference>
<name>A0A1G5QJ35_9GAMM</name>
<dbReference type="AlphaFoldDB" id="A0A1G5QJ35"/>
<dbReference type="SUPFAM" id="SSF53474">
    <property type="entry name" value="alpha/beta-Hydrolases"/>
    <property type="match status" value="1"/>
</dbReference>
<accession>A0A1G5QJ35</accession>
<feature type="domain" description="KANL3/Tex30 alpha/beta hydrolase-like" evidence="1">
    <location>
        <begin position="65"/>
        <end position="216"/>
    </location>
</feature>
<dbReference type="PANTHER" id="PTHR42103:SF2">
    <property type="entry name" value="AB HYDROLASE-1 DOMAIN-CONTAINING PROTEIN"/>
    <property type="match status" value="1"/>
</dbReference>
<dbReference type="Gene3D" id="3.40.50.1820">
    <property type="entry name" value="alpha/beta hydrolase"/>
    <property type="match status" value="1"/>
</dbReference>
<dbReference type="InterPro" id="IPR046879">
    <property type="entry name" value="KANL3/Tex30_Abhydrolase"/>
</dbReference>
<keyword evidence="3" id="KW-1185">Reference proteome</keyword>
<dbReference type="InterPro" id="IPR029058">
    <property type="entry name" value="AB_hydrolase_fold"/>
</dbReference>
<dbReference type="EMBL" id="FMWD01000006">
    <property type="protein sequence ID" value="SCZ61371.1"/>
    <property type="molecule type" value="Genomic_DNA"/>
</dbReference>
<sequence>MADDFYFSELQERHLYDGLEEDVCSGEELLIDGPAGPLEVLTSCPDCYEDTRPIAVICHPHPLYGGSMKNKVVHILSETFNDMGLLSVTFNFRGVGKSEGRFDHGRGETGDMLAVVRYFRERYPRAPLWLAGFSFGAYVAVRGHREAGAERLLLVAPPVNMFDFSDVPTVEVPWMVVQGGRDDITEPRQVSKWVHDQPARPEYRWMADADHFFHGRLNRLRDAVMNRWSGEVAPKEEFGARAGATKR</sequence>
<protein>
    <recommendedName>
        <fullName evidence="1">KANL3/Tex30 alpha/beta hydrolase-like domain-containing protein</fullName>
    </recommendedName>
</protein>
<evidence type="ECO:0000313" key="2">
    <source>
        <dbReference type="EMBL" id="SCZ61371.1"/>
    </source>
</evidence>
<dbReference type="PANTHER" id="PTHR42103">
    <property type="entry name" value="ALPHA/BETA-HYDROLASES SUPERFAMILY PROTEIN"/>
    <property type="match status" value="1"/>
</dbReference>
<dbReference type="STRING" id="415747.SAMN03097708_02125"/>
<dbReference type="Pfam" id="PF20408">
    <property type="entry name" value="Abhydrolase_11"/>
    <property type="match status" value="1"/>
</dbReference>
<dbReference type="OrthoDB" id="9800435at2"/>
<proteinExistence type="predicted"/>
<evidence type="ECO:0000259" key="1">
    <source>
        <dbReference type="Pfam" id="PF20408"/>
    </source>
</evidence>
<evidence type="ECO:0000313" key="3">
    <source>
        <dbReference type="Proteomes" id="UP000199648"/>
    </source>
</evidence>
<reference evidence="2 3" key="1">
    <citation type="submission" date="2016-10" db="EMBL/GenBank/DDBJ databases">
        <authorList>
            <person name="de Groot N.N."/>
        </authorList>
    </citation>
    <scope>NUCLEOTIDE SEQUENCE [LARGE SCALE GENOMIC DNA]</scope>
    <source>
        <strain evidence="2 3">HLD2</strain>
    </source>
</reference>
<organism evidence="2 3">
    <name type="scientific">Thiohalomonas denitrificans</name>
    <dbReference type="NCBI Taxonomy" id="415747"/>
    <lineage>
        <taxon>Bacteria</taxon>
        <taxon>Pseudomonadati</taxon>
        <taxon>Pseudomonadota</taxon>
        <taxon>Gammaproteobacteria</taxon>
        <taxon>Thiohalomonadales</taxon>
        <taxon>Thiohalomonadaceae</taxon>
        <taxon>Thiohalomonas</taxon>
    </lineage>
</organism>
<dbReference type="RefSeq" id="WP_139181481.1">
    <property type="nucleotide sequence ID" value="NZ_FMWD01000006.1"/>
</dbReference>
<gene>
    <name evidence="2" type="ORF">SAMN03097708_02125</name>
</gene>